<sequence length="327" mass="35647">MRKFTDSDLVERVLAGERLALARLLTQVENDTPTGREALERLFPFTGRAHLVGITGAPGTGKSSLANRLAMAYRKLENREPPRVAVLAVDPTSPFSGGALLGDRLRMKDVSGDPGVFIRSMASRGAVGGLARTTAAMAQVLDAAGFEIVLIETVGAGQSEVEVARLAHTVIVVDAPGLGDDIQAIKAGILEIADILVVNKADLPGAENTLRNLRAMLDLAFPEERDDLWRPPLVRAVASTGEGVHEIIQAIQAHKDYLVKTGSWVKREEVRLMGEFESLLQAALLARWREEVGEEIYQNTLFQLTRRQISPWQAVRRLLEGDSMISE</sequence>
<feature type="domain" description="AAA+ ATPase" evidence="6">
    <location>
        <begin position="48"/>
        <end position="203"/>
    </location>
</feature>
<evidence type="ECO:0000256" key="5">
    <source>
        <dbReference type="ARBA" id="ARBA00023186"/>
    </source>
</evidence>
<dbReference type="SMART" id="SM00382">
    <property type="entry name" value="AAA"/>
    <property type="match status" value="1"/>
</dbReference>
<gene>
    <name evidence="7" type="primary">meaB</name>
    <name evidence="7" type="ORF">ENT37_08855</name>
</gene>
<keyword evidence="2" id="KW-0547">Nucleotide-binding</keyword>
<dbReference type="GO" id="GO:0005525">
    <property type="term" value="F:GTP binding"/>
    <property type="evidence" value="ECO:0007669"/>
    <property type="project" value="UniProtKB-KW"/>
</dbReference>
<dbReference type="InterPro" id="IPR052040">
    <property type="entry name" value="GTPase/Isobutyryl-CoA_mutase"/>
</dbReference>
<evidence type="ECO:0000256" key="1">
    <source>
        <dbReference type="ARBA" id="ARBA00009625"/>
    </source>
</evidence>
<comment type="similarity">
    <text evidence="1">Belongs to the SIMIBI class G3E GTPase family. ArgK/MeaB subfamily.</text>
</comment>
<evidence type="ECO:0000313" key="7">
    <source>
        <dbReference type="EMBL" id="HGS21964.1"/>
    </source>
</evidence>
<evidence type="ECO:0000256" key="3">
    <source>
        <dbReference type="ARBA" id="ARBA00022801"/>
    </source>
</evidence>
<keyword evidence="4" id="KW-0342">GTP-binding</keyword>
<dbReference type="SUPFAM" id="SSF52540">
    <property type="entry name" value="P-loop containing nucleoside triphosphate hydrolases"/>
    <property type="match status" value="1"/>
</dbReference>
<dbReference type="PANTHER" id="PTHR43087">
    <property type="entry name" value="LYSINE/ARGININE/ORNITHINE TRANSPORT SYSTEM KINASE"/>
    <property type="match status" value="1"/>
</dbReference>
<evidence type="ECO:0000259" key="6">
    <source>
        <dbReference type="SMART" id="SM00382"/>
    </source>
</evidence>
<dbReference type="GO" id="GO:0003924">
    <property type="term" value="F:GTPase activity"/>
    <property type="evidence" value="ECO:0007669"/>
    <property type="project" value="InterPro"/>
</dbReference>
<dbReference type="NCBIfam" id="TIGR00750">
    <property type="entry name" value="lao"/>
    <property type="match status" value="1"/>
</dbReference>
<reference evidence="7" key="1">
    <citation type="journal article" date="2020" name="mSystems">
        <title>Genome- and Community-Level Interaction Insights into Carbon Utilization and Element Cycling Functions of Hydrothermarchaeota in Hydrothermal Sediment.</title>
        <authorList>
            <person name="Zhou Z."/>
            <person name="Liu Y."/>
            <person name="Xu W."/>
            <person name="Pan J."/>
            <person name="Luo Z.H."/>
            <person name="Li M."/>
        </authorList>
    </citation>
    <scope>NUCLEOTIDE SEQUENCE [LARGE SCALE GENOMIC DNA]</scope>
    <source>
        <strain evidence="7">SpSt-573</strain>
    </source>
</reference>
<comment type="caution">
    <text evidence="7">The sequence shown here is derived from an EMBL/GenBank/DDBJ whole genome shotgun (WGS) entry which is preliminary data.</text>
</comment>
<dbReference type="CDD" id="cd03114">
    <property type="entry name" value="MMAA-like"/>
    <property type="match status" value="1"/>
</dbReference>
<dbReference type="Pfam" id="PF03308">
    <property type="entry name" value="MeaB"/>
    <property type="match status" value="1"/>
</dbReference>
<proteinExistence type="inferred from homology"/>
<keyword evidence="5" id="KW-0143">Chaperone</keyword>
<accession>A0A7C4PKY7</accession>
<dbReference type="AlphaFoldDB" id="A0A7C4PKY7"/>
<organism evidence="7">
    <name type="scientific">Anaerolinea thermolimosa</name>
    <dbReference type="NCBI Taxonomy" id="229919"/>
    <lineage>
        <taxon>Bacteria</taxon>
        <taxon>Bacillati</taxon>
        <taxon>Chloroflexota</taxon>
        <taxon>Anaerolineae</taxon>
        <taxon>Anaerolineales</taxon>
        <taxon>Anaerolineaceae</taxon>
        <taxon>Anaerolinea</taxon>
    </lineage>
</organism>
<dbReference type="EMBL" id="DSYK01000435">
    <property type="protein sequence ID" value="HGS21964.1"/>
    <property type="molecule type" value="Genomic_DNA"/>
</dbReference>
<dbReference type="InterPro" id="IPR003593">
    <property type="entry name" value="AAA+_ATPase"/>
</dbReference>
<dbReference type="InterPro" id="IPR005129">
    <property type="entry name" value="GTPase_ArgK"/>
</dbReference>
<evidence type="ECO:0000256" key="4">
    <source>
        <dbReference type="ARBA" id="ARBA00023134"/>
    </source>
</evidence>
<keyword evidence="3" id="KW-0378">Hydrolase</keyword>
<dbReference type="PANTHER" id="PTHR43087:SF1">
    <property type="entry name" value="LAO_AO TRANSPORT SYSTEM ATPASE"/>
    <property type="match status" value="1"/>
</dbReference>
<evidence type="ECO:0000256" key="2">
    <source>
        <dbReference type="ARBA" id="ARBA00022741"/>
    </source>
</evidence>
<dbReference type="InterPro" id="IPR027417">
    <property type="entry name" value="P-loop_NTPase"/>
</dbReference>
<protein>
    <submittedName>
        <fullName evidence="7">Methylmalonyl Co-A mutase-associated GTPase MeaB</fullName>
    </submittedName>
</protein>
<dbReference type="Gene3D" id="3.40.50.300">
    <property type="entry name" value="P-loop containing nucleotide triphosphate hydrolases"/>
    <property type="match status" value="1"/>
</dbReference>
<name>A0A7C4PKY7_9CHLR</name>